<dbReference type="Proteomes" id="UP001469553">
    <property type="component" value="Unassembled WGS sequence"/>
</dbReference>
<organism evidence="1 2">
    <name type="scientific">Ameca splendens</name>
    <dbReference type="NCBI Taxonomy" id="208324"/>
    <lineage>
        <taxon>Eukaryota</taxon>
        <taxon>Metazoa</taxon>
        <taxon>Chordata</taxon>
        <taxon>Craniata</taxon>
        <taxon>Vertebrata</taxon>
        <taxon>Euteleostomi</taxon>
        <taxon>Actinopterygii</taxon>
        <taxon>Neopterygii</taxon>
        <taxon>Teleostei</taxon>
        <taxon>Neoteleostei</taxon>
        <taxon>Acanthomorphata</taxon>
        <taxon>Ovalentaria</taxon>
        <taxon>Atherinomorphae</taxon>
        <taxon>Cyprinodontiformes</taxon>
        <taxon>Goodeidae</taxon>
        <taxon>Ameca</taxon>
    </lineage>
</organism>
<evidence type="ECO:0000313" key="2">
    <source>
        <dbReference type="Proteomes" id="UP001469553"/>
    </source>
</evidence>
<accession>A0ABV0Z4L5</accession>
<dbReference type="EMBL" id="JAHRIP010050976">
    <property type="protein sequence ID" value="MEQ2301001.1"/>
    <property type="molecule type" value="Genomic_DNA"/>
</dbReference>
<gene>
    <name evidence="1" type="ORF">AMECASPLE_031586</name>
</gene>
<reference evidence="1 2" key="1">
    <citation type="submission" date="2021-06" db="EMBL/GenBank/DDBJ databases">
        <authorList>
            <person name="Palmer J.M."/>
        </authorList>
    </citation>
    <scope>NUCLEOTIDE SEQUENCE [LARGE SCALE GENOMIC DNA]</scope>
    <source>
        <strain evidence="1 2">AS_MEX2019</strain>
        <tissue evidence="1">Muscle</tissue>
    </source>
</reference>
<evidence type="ECO:0008006" key="3">
    <source>
        <dbReference type="Google" id="ProtNLM"/>
    </source>
</evidence>
<name>A0ABV0Z4L5_9TELE</name>
<sequence length="117" mass="13192">MYARILFVDFSSTFNTISPDILHQKLIQLKGGATEHCLLMLIVSLHEQHRPNFIFMRVRNLSTKSWRISSRQFLTAVSVRVNADYCLMKTGVRAAALIPPPNSSLPTTIPSEPAPRL</sequence>
<protein>
    <recommendedName>
        <fullName evidence="3">Reverse transcriptase domain-containing protein</fullName>
    </recommendedName>
</protein>
<evidence type="ECO:0000313" key="1">
    <source>
        <dbReference type="EMBL" id="MEQ2301001.1"/>
    </source>
</evidence>
<comment type="caution">
    <text evidence="1">The sequence shown here is derived from an EMBL/GenBank/DDBJ whole genome shotgun (WGS) entry which is preliminary data.</text>
</comment>
<proteinExistence type="predicted"/>
<keyword evidence="2" id="KW-1185">Reference proteome</keyword>